<dbReference type="Proteomes" id="UP001374535">
    <property type="component" value="Chromosome 7"/>
</dbReference>
<reference evidence="1 2" key="1">
    <citation type="journal article" date="2023" name="Life. Sci Alliance">
        <title>Evolutionary insights into 3D genome organization and epigenetic landscape of Vigna mungo.</title>
        <authorList>
            <person name="Junaid A."/>
            <person name="Singh B."/>
            <person name="Bhatia S."/>
        </authorList>
    </citation>
    <scope>NUCLEOTIDE SEQUENCE [LARGE SCALE GENOMIC DNA]</scope>
    <source>
        <strain evidence="1">Urdbean</strain>
    </source>
</reference>
<organism evidence="1 2">
    <name type="scientific">Vigna mungo</name>
    <name type="common">Black gram</name>
    <name type="synonym">Phaseolus mungo</name>
    <dbReference type="NCBI Taxonomy" id="3915"/>
    <lineage>
        <taxon>Eukaryota</taxon>
        <taxon>Viridiplantae</taxon>
        <taxon>Streptophyta</taxon>
        <taxon>Embryophyta</taxon>
        <taxon>Tracheophyta</taxon>
        <taxon>Spermatophyta</taxon>
        <taxon>Magnoliopsida</taxon>
        <taxon>eudicotyledons</taxon>
        <taxon>Gunneridae</taxon>
        <taxon>Pentapetalae</taxon>
        <taxon>rosids</taxon>
        <taxon>fabids</taxon>
        <taxon>Fabales</taxon>
        <taxon>Fabaceae</taxon>
        <taxon>Papilionoideae</taxon>
        <taxon>50 kb inversion clade</taxon>
        <taxon>NPAAA clade</taxon>
        <taxon>indigoferoid/millettioid clade</taxon>
        <taxon>Phaseoleae</taxon>
        <taxon>Vigna</taxon>
    </lineage>
</organism>
<proteinExistence type="predicted"/>
<gene>
    <name evidence="1" type="ORF">V8G54_023657</name>
</gene>
<dbReference type="EMBL" id="CP144694">
    <property type="protein sequence ID" value="WVZ02851.1"/>
    <property type="molecule type" value="Genomic_DNA"/>
</dbReference>
<evidence type="ECO:0000313" key="2">
    <source>
        <dbReference type="Proteomes" id="UP001374535"/>
    </source>
</evidence>
<accession>A0AAQ3RSQ7</accession>
<keyword evidence="2" id="KW-1185">Reference proteome</keyword>
<dbReference type="AlphaFoldDB" id="A0AAQ3RSQ7"/>
<protein>
    <submittedName>
        <fullName evidence="1">Uncharacterized protein</fullName>
    </submittedName>
</protein>
<name>A0AAQ3RSQ7_VIGMU</name>
<evidence type="ECO:0000313" key="1">
    <source>
        <dbReference type="EMBL" id="WVZ02851.1"/>
    </source>
</evidence>
<sequence length="126" mass="14194">MMLLTEFFHLRSANTLAPFLRPSAMFVPPFETKELTACNACCRPVSVINRRGKMRRAVEEKAMTDSRSDGPRFWMTKPIARFSNASLVPAMLPLTSRTVTRSTEARVFSTGGDDSIFCPICRFLPE</sequence>